<dbReference type="EMBL" id="JAUGQQ010000006">
    <property type="protein sequence ID" value="MDN3724804.1"/>
    <property type="molecule type" value="Genomic_DNA"/>
</dbReference>
<proteinExistence type="predicted"/>
<reference evidence="1 2" key="1">
    <citation type="submission" date="2023-06" db="EMBL/GenBank/DDBJ databases">
        <authorList>
            <person name="Ye Y.-Q."/>
            <person name="Du Z.-J."/>
        </authorList>
    </citation>
    <scope>NUCLEOTIDE SEQUENCE [LARGE SCALE GENOMIC DNA]</scope>
    <source>
        <strain evidence="1 2">SDUM287046</strain>
    </source>
</reference>
<dbReference type="RefSeq" id="WP_290254891.1">
    <property type="nucleotide sequence ID" value="NZ_JAUGQQ010000006.1"/>
</dbReference>
<comment type="caution">
    <text evidence="1">The sequence shown here is derived from an EMBL/GenBank/DDBJ whole genome shotgun (WGS) entry which is preliminary data.</text>
</comment>
<organism evidence="1 2">
    <name type="scientific">Aequorivita aurantiaca</name>
    <dbReference type="NCBI Taxonomy" id="3053356"/>
    <lineage>
        <taxon>Bacteria</taxon>
        <taxon>Pseudomonadati</taxon>
        <taxon>Bacteroidota</taxon>
        <taxon>Flavobacteriia</taxon>
        <taxon>Flavobacteriales</taxon>
        <taxon>Flavobacteriaceae</taxon>
        <taxon>Aequorivita</taxon>
    </lineage>
</organism>
<protein>
    <submittedName>
        <fullName evidence="1">Uncharacterized protein</fullName>
    </submittedName>
</protein>
<gene>
    <name evidence="1" type="ORF">QRD02_10450</name>
</gene>
<keyword evidence="2" id="KW-1185">Reference proteome</keyword>
<name>A0ABT8DLB8_9FLAO</name>
<evidence type="ECO:0000313" key="2">
    <source>
        <dbReference type="Proteomes" id="UP001244787"/>
    </source>
</evidence>
<sequence>MDINFKEIFSYLETQNVFSTSIIEWWLLKYSDFYKQTYGFVYSQHLFKMDDGSTVRLPPFGKPTDEEKFIDLYQALDTISELHRNEKYFDLQMVEYHKIKDSQSDLKNWVAANENFGSEKYVCFLIDYLDYDENNKEEHLKIFLLESTDLEIYIDRQDFKNTIDFLETFNELYWVQEILPENLNKTKIEM</sequence>
<evidence type="ECO:0000313" key="1">
    <source>
        <dbReference type="EMBL" id="MDN3724804.1"/>
    </source>
</evidence>
<dbReference type="Proteomes" id="UP001244787">
    <property type="component" value="Unassembled WGS sequence"/>
</dbReference>
<accession>A0ABT8DLB8</accession>